<dbReference type="HOGENOM" id="CLU_2097222_0_0_1"/>
<dbReference type="AlphaFoldDB" id="A0A067PFR3"/>
<dbReference type="OrthoDB" id="72788at2759"/>
<dbReference type="EMBL" id="KL197789">
    <property type="protein sequence ID" value="KDQ49311.1"/>
    <property type="molecule type" value="Genomic_DNA"/>
</dbReference>
<evidence type="ECO:0000313" key="1">
    <source>
        <dbReference type="EMBL" id="KDQ49311.1"/>
    </source>
</evidence>
<proteinExistence type="predicted"/>
<protein>
    <submittedName>
        <fullName evidence="1">Uncharacterized protein</fullName>
    </submittedName>
</protein>
<name>A0A067PFR3_9AGAM</name>
<dbReference type="Proteomes" id="UP000027265">
    <property type="component" value="Unassembled WGS sequence"/>
</dbReference>
<sequence length="119" mass="11863">MEDTIDLAGMLPDHGVDLVDVSVIGNAPVQPGLNAAQPLRSDVSMFSVAVKEVVGSNSLVGFVGGYADGNTVVETLEQVKADVILVGDLGVATLDGVNQNVPANGGTGLHGVAGRAAAV</sequence>
<reference evidence="2" key="1">
    <citation type="journal article" date="2014" name="Proc. Natl. Acad. Sci. U.S.A.">
        <title>Extensive sampling of basidiomycete genomes demonstrates inadequacy of the white-rot/brown-rot paradigm for wood decay fungi.</title>
        <authorList>
            <person name="Riley R."/>
            <person name="Salamov A.A."/>
            <person name="Brown D.W."/>
            <person name="Nagy L.G."/>
            <person name="Floudas D."/>
            <person name="Held B.W."/>
            <person name="Levasseur A."/>
            <person name="Lombard V."/>
            <person name="Morin E."/>
            <person name="Otillar R."/>
            <person name="Lindquist E.A."/>
            <person name="Sun H."/>
            <person name="LaButti K.M."/>
            <person name="Schmutz J."/>
            <person name="Jabbour D."/>
            <person name="Luo H."/>
            <person name="Baker S.E."/>
            <person name="Pisabarro A.G."/>
            <person name="Walton J.D."/>
            <person name="Blanchette R.A."/>
            <person name="Henrissat B."/>
            <person name="Martin F."/>
            <person name="Cullen D."/>
            <person name="Hibbett D.S."/>
            <person name="Grigoriev I.V."/>
        </authorList>
    </citation>
    <scope>NUCLEOTIDE SEQUENCE [LARGE SCALE GENOMIC DNA]</scope>
    <source>
        <strain evidence="2">MUCL 33604</strain>
    </source>
</reference>
<dbReference type="InParanoid" id="A0A067PFR3"/>
<organism evidence="1 2">
    <name type="scientific">Jaapia argillacea MUCL 33604</name>
    <dbReference type="NCBI Taxonomy" id="933084"/>
    <lineage>
        <taxon>Eukaryota</taxon>
        <taxon>Fungi</taxon>
        <taxon>Dikarya</taxon>
        <taxon>Basidiomycota</taxon>
        <taxon>Agaricomycotina</taxon>
        <taxon>Agaricomycetes</taxon>
        <taxon>Agaricomycetidae</taxon>
        <taxon>Jaapiales</taxon>
        <taxon>Jaapiaceae</taxon>
        <taxon>Jaapia</taxon>
    </lineage>
</organism>
<accession>A0A067PFR3</accession>
<dbReference type="Gene3D" id="3.20.20.70">
    <property type="entry name" value="Aldolase class I"/>
    <property type="match status" value="1"/>
</dbReference>
<keyword evidence="2" id="KW-1185">Reference proteome</keyword>
<dbReference type="InterPro" id="IPR013785">
    <property type="entry name" value="Aldolase_TIM"/>
</dbReference>
<dbReference type="SUPFAM" id="SSF51395">
    <property type="entry name" value="FMN-linked oxidoreductases"/>
    <property type="match status" value="1"/>
</dbReference>
<dbReference type="STRING" id="933084.A0A067PFR3"/>
<gene>
    <name evidence="1" type="ORF">JAAARDRAFT_200952</name>
</gene>
<evidence type="ECO:0000313" key="2">
    <source>
        <dbReference type="Proteomes" id="UP000027265"/>
    </source>
</evidence>